<dbReference type="PROSITE" id="PS00455">
    <property type="entry name" value="AMP_BINDING"/>
    <property type="match status" value="1"/>
</dbReference>
<dbReference type="GO" id="GO:0005737">
    <property type="term" value="C:cytoplasm"/>
    <property type="evidence" value="ECO:0007669"/>
    <property type="project" value="TreeGrafter"/>
</dbReference>
<dbReference type="Gene3D" id="3.40.50.12780">
    <property type="entry name" value="N-terminal domain of ligase-like"/>
    <property type="match status" value="2"/>
</dbReference>
<dbReference type="InterPro" id="IPR001242">
    <property type="entry name" value="Condensation_dom"/>
</dbReference>
<dbReference type="SUPFAM" id="SSF47336">
    <property type="entry name" value="ACP-like"/>
    <property type="match status" value="3"/>
</dbReference>
<dbReference type="Pfam" id="PF00501">
    <property type="entry name" value="AMP-binding"/>
    <property type="match status" value="2"/>
</dbReference>
<evidence type="ECO:0000256" key="4">
    <source>
        <dbReference type="ARBA" id="ARBA00029454"/>
    </source>
</evidence>
<evidence type="ECO:0000313" key="7">
    <source>
        <dbReference type="Proteomes" id="UP000030104"/>
    </source>
</evidence>
<dbReference type="PANTHER" id="PTHR45527:SF11">
    <property type="entry name" value="NONRIBOSOMAL PEPTIDE SYNTHETASE 5"/>
    <property type="match status" value="1"/>
</dbReference>
<gene>
    <name evidence="6" type="ORF">PITC_005290</name>
</gene>
<dbReference type="InterPro" id="IPR006162">
    <property type="entry name" value="Ppantetheine_attach_site"/>
</dbReference>
<dbReference type="InterPro" id="IPR020845">
    <property type="entry name" value="AMP-binding_CS"/>
</dbReference>
<dbReference type="SMART" id="SM00823">
    <property type="entry name" value="PKS_PP"/>
    <property type="match status" value="2"/>
</dbReference>
<dbReference type="STRING" id="40296.A0A0A2L9W2"/>
<dbReference type="InterPro" id="IPR023213">
    <property type="entry name" value="CAT-like_dom_sf"/>
</dbReference>
<dbReference type="OMA" id="CCIKEVF"/>
<dbReference type="PROSITE" id="PS50075">
    <property type="entry name" value="CARRIER"/>
    <property type="match status" value="2"/>
</dbReference>
<dbReference type="Gene3D" id="3.30.300.30">
    <property type="match status" value="2"/>
</dbReference>
<sequence length="2181" mass="241391">MLNDGEIDLVSLFQSWAALHPDSIAIEDCTQSVTNSPRVTYRELDECSNRFARELKHNGIRYGDAVPLLSHRSPEAIIAILAILKCGACYVPMDADTWAQDRIQMTLQQIQPRLVVSTTPAQSTFPMSLWKVLNMPSWKEVLDSPFALEHQTDIWEDISQPVSQLDRLAYIIFTSGTTGKPKGVMVSMQSISAYCRQCDPKLPFNLSYNPNSRVLCVVSIAFDACVGVIFSSITSGGTLVLANPSTFTAAAKLCSVLPLTPSILSSLDPNDGFENIKAIYMGGESPSPALIEAWSRPGRRIFNAYGPTEATCATLLSELFPGGPITVGWPIWYSKVILVDSNGRTTEEEGEIYVGGVGLAVGYYDNEEATCKAFVTHDGERFYKTGDLARLTTDGFVFRGRMDSMVKNRGFLVSLEAEVEPAILSFPELTGAVAMKVENSLVAFVSPTVDLNRVRKHLNDNFSTFLVPDTIYALDEFPQTANGKTDRKHLQSFHQARLSNLNIDPAVSPYFNASLSSLEATQRAFALILRLPEASIGPDTSFLQNGGHSLSAVRLVSALRKLGFATSVTEIIAKDTVDAVAKALTPLMKTASTSLTSNKGNAPMTDVQRRMVRATMQSPALYYIKIGMTFGHRGTNAISKTLRRAWNAIYRAHEILRTTLDLSVGNGVQVINEDFHLNWEESVVSEKLWDTACAEAIDMNRWDQSLFHDTRPSSSTHLIIVPGHRTRLTWTVHHSLIDGWSAAKLLGDLTTLLNDGQLPRDYPQFGDAARLVHEVSKETDKQAFQYWHSIGQGYFPAKKILLAYPHGNKSLGKVSAQADVHESLGLSVTALEGAAKSFGVTSSTIIYAAWALLLSRYCDSEKIAIGAVIAGRTLPVDGIEDVVGPLINTLPLCIDTNESDVGDLLKAVSQSLHGLLDVQYSTHALIHEACGTKGSELFETVLAIQYDFPTFGPTGKSEMVPTEVEFRESTELPLTALVNEVDGVLETRLLYSCHSYHRDQTTEILHQFHSLIHAIVQADSQSSLDEISSHIFDGCNEPCAQLTDTPSKKEVTDADFENFDGPHTIQLAIQDSISRFPDLCAVATSCRSLSYQQLDYLMNIVASQINEVTAPGDVVGIISDGSLEWLVAILAVIQSGCTYCPIDVKLPKARQHYMIDSISAKLVLLPHASMRSEYAFLRDVKVWDIESLVTQKAALRSYEDRGVEESDIAVIIFTSGSKGVPKAVQLTHKGIMSLLSSPEGRLYSKPGWRIAQTLSLGFDCCVLEVFSATGFGGTLVLKDIDDPLAHLSMVDATVATPSLLATLDPENYRNLQVVFLLGEALHQNLVDRWRPGRIVQNCYGPAECTLFVTYKRFHEADERVSIGKPVGRMRCYLLDKKQRRVPLGVKGEIYISGVQVTPGYRNDAVQSAVAFLPDPFTRGSMMFKTGDMGRLLRDGNIEYIGREDDLFKIRGFRVDLGDIEASILALAPDVQNIAVVVPPSADLLLAFVTPMTVNISMLQERIKEELPPHMIPAHITALADLPLSPNHKVDRKELASMSISSARAIVPLATPTEKLVARIWGDVLGDSPLAHVISASDHFLAIGGHSLLQIRVAQRLGQTFSISFPLVLVIRHPILQDLSRAIDNEALGQCKRKAKNSFRSIKPSPRAVHLPVSFLEEELLINDLVSGSSPAMNIIFATEFNKLVRFEVLDQAFRECVKEREVFLSRYVQIQGKYARTLVPTPASIHRFTPAELSFDEFLDAAKNYHFSLGKEQPVQAHLYEHSTSKVTLVIIMSHLVSDAITMYEFIRSFSTRYNAFQKRDHLNPAFHLADLRAKRTYIDWTAWSTPQEKIPDEVSSFWKKYLASPPLDTHLNNFHRPRSYKGGLESWKIPSFLFQSLLQICTDMSISPHQLMLAAVAMATQALRPSQDIIMMAPYSLRNEPGTESLAGCLLDRVPIRVRWEKTNTLREFLQSVHQASQSAIAHFVPFSALTKSLQLQPSLADSLAEIMVTFHSKASLDNSFDFGQTLTIRPTGAKFPLLFEFFQSNEDQNQTSMFFEYDEAILTSHESKCLVSAFQLVLTLIAQHKNVNEIVSTVSNSFEARHPLVVPNTLAESESDRASDLSSSGTQSQYVEVIREAFATCLDINMDRVYQNSCFFDLGASSIDAVKLVWLLSEKDICITARQVLLERSPARLDRVLQS</sequence>
<comment type="similarity">
    <text evidence="4">Belongs to the NRP synthetase family.</text>
</comment>
<dbReference type="InterPro" id="IPR042099">
    <property type="entry name" value="ANL_N_sf"/>
</dbReference>
<dbReference type="NCBIfam" id="TIGR01733">
    <property type="entry name" value="AA-adenyl-dom"/>
    <property type="match status" value="1"/>
</dbReference>
<dbReference type="Gene3D" id="3.30.559.10">
    <property type="entry name" value="Chloramphenicol acetyltransferase-like domain"/>
    <property type="match status" value="2"/>
</dbReference>
<dbReference type="GO" id="GO:0044550">
    <property type="term" value="P:secondary metabolite biosynthetic process"/>
    <property type="evidence" value="ECO:0007669"/>
    <property type="project" value="TreeGrafter"/>
</dbReference>
<keyword evidence="7" id="KW-1185">Reference proteome</keyword>
<dbReference type="OrthoDB" id="416786at2759"/>
<dbReference type="GO" id="GO:0016874">
    <property type="term" value="F:ligase activity"/>
    <property type="evidence" value="ECO:0007669"/>
    <property type="project" value="UniProtKB-KW"/>
</dbReference>
<dbReference type="InterPro" id="IPR000873">
    <property type="entry name" value="AMP-dep_synth/lig_dom"/>
</dbReference>
<dbReference type="PANTHER" id="PTHR45527">
    <property type="entry name" value="NONRIBOSOMAL PEPTIDE SYNTHETASE"/>
    <property type="match status" value="1"/>
</dbReference>
<evidence type="ECO:0000256" key="3">
    <source>
        <dbReference type="ARBA" id="ARBA00022598"/>
    </source>
</evidence>
<protein>
    <submittedName>
        <fullName evidence="6">AMP-dependent synthetase/ligase</fullName>
    </submittedName>
</protein>
<keyword evidence="2" id="KW-0597">Phosphoprotein</keyword>
<dbReference type="Pfam" id="PF00668">
    <property type="entry name" value="Condensation"/>
    <property type="match status" value="2"/>
</dbReference>
<dbReference type="InterPro" id="IPR045851">
    <property type="entry name" value="AMP-bd_C_sf"/>
</dbReference>
<dbReference type="InterPro" id="IPR020806">
    <property type="entry name" value="PKS_PP-bd"/>
</dbReference>
<keyword evidence="1" id="KW-0596">Phosphopantetheine</keyword>
<proteinExistence type="inferred from homology"/>
<dbReference type="InterPro" id="IPR036736">
    <property type="entry name" value="ACP-like_sf"/>
</dbReference>
<dbReference type="PhylomeDB" id="A0A0A2L9W2"/>
<dbReference type="CDD" id="cd19537">
    <property type="entry name" value="C_NRPS-like"/>
    <property type="match status" value="1"/>
</dbReference>
<accession>A0A0A2L9W2</accession>
<dbReference type="HOGENOM" id="CLU_000022_0_5_1"/>
<dbReference type="Pfam" id="PF13193">
    <property type="entry name" value="AMP-binding_C"/>
    <property type="match status" value="2"/>
</dbReference>
<dbReference type="SUPFAM" id="SSF52777">
    <property type="entry name" value="CoA-dependent acyltransferases"/>
    <property type="match status" value="4"/>
</dbReference>
<name>A0A0A2L9W2_PENIT</name>
<evidence type="ECO:0000313" key="6">
    <source>
        <dbReference type="EMBL" id="KGO76902.1"/>
    </source>
</evidence>
<dbReference type="SUPFAM" id="SSF56801">
    <property type="entry name" value="Acetyl-CoA synthetase-like"/>
    <property type="match status" value="2"/>
</dbReference>
<evidence type="ECO:0000256" key="2">
    <source>
        <dbReference type="ARBA" id="ARBA00022553"/>
    </source>
</evidence>
<organism evidence="6 7">
    <name type="scientific">Penicillium italicum</name>
    <name type="common">Blue mold</name>
    <dbReference type="NCBI Taxonomy" id="40296"/>
    <lineage>
        <taxon>Eukaryota</taxon>
        <taxon>Fungi</taxon>
        <taxon>Dikarya</taxon>
        <taxon>Ascomycota</taxon>
        <taxon>Pezizomycotina</taxon>
        <taxon>Eurotiomycetes</taxon>
        <taxon>Eurotiomycetidae</taxon>
        <taxon>Eurotiales</taxon>
        <taxon>Aspergillaceae</taxon>
        <taxon>Penicillium</taxon>
    </lineage>
</organism>
<dbReference type="PROSITE" id="PS00012">
    <property type="entry name" value="PHOSPHOPANTETHEINE"/>
    <property type="match status" value="2"/>
</dbReference>
<dbReference type="Gene3D" id="3.30.559.30">
    <property type="entry name" value="Nonribosomal peptide synthetase, condensation domain"/>
    <property type="match status" value="2"/>
</dbReference>
<feature type="domain" description="Carrier" evidence="5">
    <location>
        <begin position="1547"/>
        <end position="1626"/>
    </location>
</feature>
<dbReference type="GO" id="GO:0031177">
    <property type="term" value="F:phosphopantetheine binding"/>
    <property type="evidence" value="ECO:0007669"/>
    <property type="project" value="InterPro"/>
</dbReference>
<evidence type="ECO:0000259" key="5">
    <source>
        <dbReference type="PROSITE" id="PS50075"/>
    </source>
</evidence>
<dbReference type="GO" id="GO:0043041">
    <property type="term" value="P:amino acid activation for nonribosomal peptide biosynthetic process"/>
    <property type="evidence" value="ECO:0007669"/>
    <property type="project" value="TreeGrafter"/>
</dbReference>
<dbReference type="InterPro" id="IPR010071">
    <property type="entry name" value="AA_adenyl_dom"/>
</dbReference>
<evidence type="ECO:0000256" key="1">
    <source>
        <dbReference type="ARBA" id="ARBA00022450"/>
    </source>
</evidence>
<dbReference type="Pfam" id="PF00550">
    <property type="entry name" value="PP-binding"/>
    <property type="match status" value="2"/>
</dbReference>
<dbReference type="Proteomes" id="UP000030104">
    <property type="component" value="Unassembled WGS sequence"/>
</dbReference>
<dbReference type="InterPro" id="IPR009081">
    <property type="entry name" value="PP-bd_ACP"/>
</dbReference>
<dbReference type="Gene3D" id="1.10.1200.10">
    <property type="entry name" value="ACP-like"/>
    <property type="match status" value="3"/>
</dbReference>
<feature type="domain" description="Carrier" evidence="5">
    <location>
        <begin position="513"/>
        <end position="588"/>
    </location>
</feature>
<keyword evidence="3 6" id="KW-0436">Ligase</keyword>
<dbReference type="InterPro" id="IPR025110">
    <property type="entry name" value="AMP-bd_C"/>
</dbReference>
<dbReference type="EMBL" id="JQGA01000228">
    <property type="protein sequence ID" value="KGO76902.1"/>
    <property type="molecule type" value="Genomic_DNA"/>
</dbReference>
<reference evidence="6 7" key="1">
    <citation type="journal article" date="2015" name="Mol. Plant Microbe Interact.">
        <title>Genome, transcriptome, and functional analyses of Penicillium expansum provide new insights into secondary metabolism and pathogenicity.</title>
        <authorList>
            <person name="Ballester A.R."/>
            <person name="Marcet-Houben M."/>
            <person name="Levin E."/>
            <person name="Sela N."/>
            <person name="Selma-Lazaro C."/>
            <person name="Carmona L."/>
            <person name="Wisniewski M."/>
            <person name="Droby S."/>
            <person name="Gonzalez-Candelas L."/>
            <person name="Gabaldon T."/>
        </authorList>
    </citation>
    <scope>NUCLEOTIDE SEQUENCE [LARGE SCALE GENOMIC DNA]</scope>
    <source>
        <strain evidence="6 7">PHI-1</strain>
    </source>
</reference>
<comment type="caution">
    <text evidence="6">The sequence shown here is derived from an EMBL/GenBank/DDBJ whole genome shotgun (WGS) entry which is preliminary data.</text>
</comment>